<comment type="caution">
    <text evidence="2">The sequence shown here is derived from an EMBL/GenBank/DDBJ whole genome shotgun (WGS) entry which is preliminary data.</text>
</comment>
<organism evidence="2 3">
    <name type="scientific">Danaus chrysippus</name>
    <name type="common">African queen</name>
    <dbReference type="NCBI Taxonomy" id="151541"/>
    <lineage>
        <taxon>Eukaryota</taxon>
        <taxon>Metazoa</taxon>
        <taxon>Ecdysozoa</taxon>
        <taxon>Arthropoda</taxon>
        <taxon>Hexapoda</taxon>
        <taxon>Insecta</taxon>
        <taxon>Pterygota</taxon>
        <taxon>Neoptera</taxon>
        <taxon>Endopterygota</taxon>
        <taxon>Lepidoptera</taxon>
        <taxon>Glossata</taxon>
        <taxon>Ditrysia</taxon>
        <taxon>Papilionoidea</taxon>
        <taxon>Nymphalidae</taxon>
        <taxon>Danainae</taxon>
        <taxon>Danaini</taxon>
        <taxon>Danaina</taxon>
        <taxon>Danaus</taxon>
        <taxon>Anosia</taxon>
    </lineage>
</organism>
<accession>A0A8J2R578</accession>
<gene>
    <name evidence="2" type="ORF">DCHRY22_LOCUS14392</name>
</gene>
<sequence>MNYLLREPKQHTNNTHGSAEETRGNVGGIGGKALCGDDQDYHTHRLNILTVHYTQCLTPDVSVTWW</sequence>
<evidence type="ECO:0000256" key="1">
    <source>
        <dbReference type="SAM" id="MobiDB-lite"/>
    </source>
</evidence>
<protein>
    <submittedName>
        <fullName evidence="2">(African queen) hypothetical protein</fullName>
    </submittedName>
</protein>
<reference evidence="2" key="1">
    <citation type="submission" date="2021-09" db="EMBL/GenBank/DDBJ databases">
        <authorList>
            <person name="Martin H S."/>
        </authorList>
    </citation>
    <scope>NUCLEOTIDE SEQUENCE</scope>
</reference>
<evidence type="ECO:0000313" key="2">
    <source>
        <dbReference type="EMBL" id="CAG9582903.1"/>
    </source>
</evidence>
<dbReference type="AlphaFoldDB" id="A0A8J2R578"/>
<evidence type="ECO:0000313" key="3">
    <source>
        <dbReference type="Proteomes" id="UP000789524"/>
    </source>
</evidence>
<keyword evidence="3" id="KW-1185">Reference proteome</keyword>
<name>A0A8J2R578_9NEOP</name>
<feature type="compositionally biased region" description="Basic and acidic residues" evidence="1">
    <location>
        <begin position="1"/>
        <end position="10"/>
    </location>
</feature>
<dbReference type="EMBL" id="CAKASE010000081">
    <property type="protein sequence ID" value="CAG9582903.1"/>
    <property type="molecule type" value="Genomic_DNA"/>
</dbReference>
<feature type="region of interest" description="Disordered" evidence="1">
    <location>
        <begin position="1"/>
        <end position="26"/>
    </location>
</feature>
<proteinExistence type="predicted"/>
<dbReference type="Proteomes" id="UP000789524">
    <property type="component" value="Unassembled WGS sequence"/>
</dbReference>